<dbReference type="EMBL" id="CAIIXF020000005">
    <property type="protein sequence ID" value="CAH1785227.1"/>
    <property type="molecule type" value="Genomic_DNA"/>
</dbReference>
<reference evidence="1" key="1">
    <citation type="submission" date="2022-03" db="EMBL/GenBank/DDBJ databases">
        <authorList>
            <person name="Martin C."/>
        </authorList>
    </citation>
    <scope>NUCLEOTIDE SEQUENCE</scope>
</reference>
<organism evidence="1 2">
    <name type="scientific">Owenia fusiformis</name>
    <name type="common">Polychaete worm</name>
    <dbReference type="NCBI Taxonomy" id="6347"/>
    <lineage>
        <taxon>Eukaryota</taxon>
        <taxon>Metazoa</taxon>
        <taxon>Spiralia</taxon>
        <taxon>Lophotrochozoa</taxon>
        <taxon>Annelida</taxon>
        <taxon>Polychaeta</taxon>
        <taxon>Sedentaria</taxon>
        <taxon>Canalipalpata</taxon>
        <taxon>Sabellida</taxon>
        <taxon>Oweniida</taxon>
        <taxon>Oweniidae</taxon>
        <taxon>Owenia</taxon>
    </lineage>
</organism>
<gene>
    <name evidence="1" type="ORF">OFUS_LOCUS11319</name>
</gene>
<feature type="non-terminal residue" evidence="1">
    <location>
        <position position="1"/>
    </location>
</feature>
<comment type="caution">
    <text evidence="1">The sequence shown here is derived from an EMBL/GenBank/DDBJ whole genome shotgun (WGS) entry which is preliminary data.</text>
</comment>
<protein>
    <submittedName>
        <fullName evidence="1">Uncharacterized protein</fullName>
    </submittedName>
</protein>
<keyword evidence="2" id="KW-1185">Reference proteome</keyword>
<dbReference type="Proteomes" id="UP000749559">
    <property type="component" value="Unassembled WGS sequence"/>
</dbReference>
<proteinExistence type="predicted"/>
<sequence>LLTNPGNNHFGFAKDVMSIDCDIARSVAETFLLTGSIMKTVLFKKASHFQIFNREENKWLSRMEANDNLHIFRNIHCKLEPSFAWVVGKRYPSYLWQLANLVQLSAMPSYKTFTCKKCNSSCNCIIFHFLHCNQFLSERDAFFERLIDILPVQDSVMLFNFDDDIFLQTVLGSRIDFDVANDTIYEMFVIECANTFYNINMYFK</sequence>
<evidence type="ECO:0000313" key="1">
    <source>
        <dbReference type="EMBL" id="CAH1785227.1"/>
    </source>
</evidence>
<accession>A0A8S4NTV2</accession>
<name>A0A8S4NTV2_OWEFU</name>
<evidence type="ECO:0000313" key="2">
    <source>
        <dbReference type="Proteomes" id="UP000749559"/>
    </source>
</evidence>
<dbReference type="AlphaFoldDB" id="A0A8S4NTV2"/>